<sequence length="235" mass="24808">MLFAGLGAVLVGAVLGAPNSVPRAAADGTDEAVVYAPAATTGRRAVVVAGGPAGALLRWDAWTPSPTGAAPAPRLQVLHDGRFEPLPITLGPTDHVGSVPPTGAHVTLTVVHEHTDTTFYDVDLSGEVVAVREIHRPPTGRRFDGTGWWSFDGTQTSLHRTRRRLGARRDGRLPVQRAGCGPSRSAGCASRRRRRHGVRVASPRHRRDVGATGTFGPAVHLRRTGPPVVDRHSGA</sequence>
<accession>A0ABQ6JJR2</accession>
<name>A0ABQ6JJR2_9ACTN</name>
<feature type="compositionally biased region" description="Basic residues" evidence="1">
    <location>
        <begin position="190"/>
        <end position="207"/>
    </location>
</feature>
<comment type="caution">
    <text evidence="2">The sequence shown here is derived from an EMBL/GenBank/DDBJ whole genome shotgun (WGS) entry which is preliminary data.</text>
</comment>
<protein>
    <submittedName>
        <fullName evidence="2">Uncharacterized protein</fullName>
    </submittedName>
</protein>
<evidence type="ECO:0000256" key="1">
    <source>
        <dbReference type="SAM" id="MobiDB-lite"/>
    </source>
</evidence>
<gene>
    <name evidence="2" type="ORF">GCM10025868_36880</name>
</gene>
<reference evidence="3" key="1">
    <citation type="journal article" date="2019" name="Int. J. Syst. Evol. Microbiol.">
        <title>The Global Catalogue of Microorganisms (GCM) 10K type strain sequencing project: providing services to taxonomists for standard genome sequencing and annotation.</title>
        <authorList>
            <consortium name="The Broad Institute Genomics Platform"/>
            <consortium name="The Broad Institute Genome Sequencing Center for Infectious Disease"/>
            <person name="Wu L."/>
            <person name="Ma J."/>
        </authorList>
    </citation>
    <scope>NUCLEOTIDE SEQUENCE [LARGE SCALE GENOMIC DNA]</scope>
    <source>
        <strain evidence="3">NBRC 108730</strain>
    </source>
</reference>
<keyword evidence="3" id="KW-1185">Reference proteome</keyword>
<proteinExistence type="predicted"/>
<dbReference type="Proteomes" id="UP001157017">
    <property type="component" value="Unassembled WGS sequence"/>
</dbReference>
<feature type="region of interest" description="Disordered" evidence="1">
    <location>
        <begin position="173"/>
        <end position="235"/>
    </location>
</feature>
<organism evidence="2 3">
    <name type="scientific">Angustibacter aerolatus</name>
    <dbReference type="NCBI Taxonomy" id="1162965"/>
    <lineage>
        <taxon>Bacteria</taxon>
        <taxon>Bacillati</taxon>
        <taxon>Actinomycetota</taxon>
        <taxon>Actinomycetes</taxon>
        <taxon>Kineosporiales</taxon>
        <taxon>Kineosporiaceae</taxon>
    </lineage>
</organism>
<evidence type="ECO:0000313" key="2">
    <source>
        <dbReference type="EMBL" id="GMA88438.1"/>
    </source>
</evidence>
<dbReference type="EMBL" id="BSUZ01000001">
    <property type="protein sequence ID" value="GMA88438.1"/>
    <property type="molecule type" value="Genomic_DNA"/>
</dbReference>
<evidence type="ECO:0000313" key="3">
    <source>
        <dbReference type="Proteomes" id="UP001157017"/>
    </source>
</evidence>